<reference evidence="1" key="1">
    <citation type="submission" date="2021-08" db="EMBL/GenBank/DDBJ databases">
        <title>The first chromosome-level gecko genome reveals the dynamic sex chromosomes of Neotropical dwarf geckos (Sphaerodactylidae: Sphaerodactylus).</title>
        <authorList>
            <person name="Pinto B.J."/>
            <person name="Keating S.E."/>
            <person name="Gamble T."/>
        </authorList>
    </citation>
    <scope>NUCLEOTIDE SEQUENCE</scope>
    <source>
        <strain evidence="1">TG3544</strain>
    </source>
</reference>
<keyword evidence="2" id="KW-1185">Reference proteome</keyword>
<proteinExistence type="predicted"/>
<protein>
    <submittedName>
        <fullName evidence="1">Uncharacterized protein</fullName>
    </submittedName>
</protein>
<sequence length="334" mass="38042">MASNSSAQNDLSELFLFYSKNVFAALHVFLFILGVPGNVLLLLVLILGLSRKSGSRITRLTEPLLISIASLDLFFSLYNIPVMLGNAMFKDWHLGYLLCVTHHSLSLWITFADFYSMLAISLLRYTAVIHPMDVVLISPRQISLACIFIWIVCFLLSTPLWIHYKLIEVEGETFCVNQMVIRDLNLYLWILGGVGFLPALLLMIFCYSRIISTLRVRRILSIHTAASLHVNWRATVMAFVTIVALVAMCLPYWLMVFFAWYDVVLTTVPMYLAYHLTSLLVFANHCINPIICFCLSFQFQTRLRNLFRRAGKGIRQLGPSHVGRIEVLGPLLNK</sequence>
<evidence type="ECO:0000313" key="2">
    <source>
        <dbReference type="Proteomes" id="UP000827872"/>
    </source>
</evidence>
<organism evidence="1 2">
    <name type="scientific">Sphaerodactylus townsendi</name>
    <dbReference type="NCBI Taxonomy" id="933632"/>
    <lineage>
        <taxon>Eukaryota</taxon>
        <taxon>Metazoa</taxon>
        <taxon>Chordata</taxon>
        <taxon>Craniata</taxon>
        <taxon>Vertebrata</taxon>
        <taxon>Euteleostomi</taxon>
        <taxon>Lepidosauria</taxon>
        <taxon>Squamata</taxon>
        <taxon>Bifurcata</taxon>
        <taxon>Gekkota</taxon>
        <taxon>Sphaerodactylidae</taxon>
        <taxon>Sphaerodactylus</taxon>
    </lineage>
</organism>
<gene>
    <name evidence="1" type="ORF">K3G42_022604</name>
</gene>
<dbReference type="Proteomes" id="UP000827872">
    <property type="component" value="Linkage Group LG05"/>
</dbReference>
<name>A0ACB8F5B3_9SAUR</name>
<evidence type="ECO:0000313" key="1">
    <source>
        <dbReference type="EMBL" id="KAH8000116.1"/>
    </source>
</evidence>
<comment type="caution">
    <text evidence="1">The sequence shown here is derived from an EMBL/GenBank/DDBJ whole genome shotgun (WGS) entry which is preliminary data.</text>
</comment>
<dbReference type="EMBL" id="CM037618">
    <property type="protein sequence ID" value="KAH8000116.1"/>
    <property type="molecule type" value="Genomic_DNA"/>
</dbReference>
<accession>A0ACB8F5B3</accession>